<organism evidence="2 3">
    <name type="scientific">Trinickia symbiotica</name>
    <dbReference type="NCBI Taxonomy" id="863227"/>
    <lineage>
        <taxon>Bacteria</taxon>
        <taxon>Pseudomonadati</taxon>
        <taxon>Pseudomonadota</taxon>
        <taxon>Betaproteobacteria</taxon>
        <taxon>Burkholderiales</taxon>
        <taxon>Burkholderiaceae</taxon>
        <taxon>Trinickia</taxon>
    </lineage>
</organism>
<gene>
    <name evidence="2" type="ORF">C0Z20_06235</name>
</gene>
<evidence type="ECO:0000313" key="3">
    <source>
        <dbReference type="Proteomes" id="UP000235777"/>
    </source>
</evidence>
<protein>
    <submittedName>
        <fullName evidence="2">Glycosyltransferase family 1 protein</fullName>
    </submittedName>
</protein>
<sequence length="332" mass="37580">MAVNRKPILSVIAMMTDFQFDIGESSEAAPPDAFVLCTPKGWDSYISREFHEIQQNLASLGWTMMVVDETDDERLLDVIRRARLVLLWECYEILERLADSFATLPKHIRRHWADLILATYPNKLIEWFPDVKKRIKWTPHSAASAFSPFFAPVFDRVLLSGSRTWPYPFRQFCAAKLPDAVCNIVDHPGYPGYPGDRTNQMRADSNALATVGGPRYATLLRRHPAMLVCGSIFNYLVAKVFEGMATGCLVIADRESLGAQLAALGFVEREDYIGTDIFHVIEDAAEVQRLFLNDVRRWSAIVERASLKVAKHHTTNVRARNIHALCLQEVAT</sequence>
<evidence type="ECO:0000259" key="1">
    <source>
        <dbReference type="Pfam" id="PF13524"/>
    </source>
</evidence>
<name>A0A2N7X7H3_9BURK</name>
<keyword evidence="3" id="KW-1185">Reference proteome</keyword>
<dbReference type="Pfam" id="PF13524">
    <property type="entry name" value="Glyco_trans_1_2"/>
    <property type="match status" value="1"/>
</dbReference>
<dbReference type="AlphaFoldDB" id="A0A2N7X7H3"/>
<dbReference type="EMBL" id="PNYC01000003">
    <property type="protein sequence ID" value="PMS37560.1"/>
    <property type="molecule type" value="Genomic_DNA"/>
</dbReference>
<dbReference type="GO" id="GO:0016740">
    <property type="term" value="F:transferase activity"/>
    <property type="evidence" value="ECO:0007669"/>
    <property type="project" value="UniProtKB-KW"/>
</dbReference>
<comment type="caution">
    <text evidence="2">The sequence shown here is derived from an EMBL/GenBank/DDBJ whole genome shotgun (WGS) entry which is preliminary data.</text>
</comment>
<reference evidence="2 3" key="1">
    <citation type="submission" date="2018-01" db="EMBL/GenBank/DDBJ databases">
        <title>Whole genome analyses suggest that Burkholderia sensu lato contains two further novel genera in the rhizoxinica-symbiotica group Mycetohabitans gen. nov., and Trinickia gen. nov.: implications for the evolution of diazotrophy and nodulation in the Burkholderiaceae.</title>
        <authorList>
            <person name="Estrada-de los Santos P."/>
            <person name="Palmer M."/>
            <person name="Chavez-Ramirez B."/>
            <person name="Beukes C."/>
            <person name="Steenkamp E.T."/>
            <person name="Hirsch A.M."/>
            <person name="Manyaka P."/>
            <person name="Maluk M."/>
            <person name="Lafos M."/>
            <person name="Crook M."/>
            <person name="Gross E."/>
            <person name="Simon M.F."/>
            <person name="Bueno dos Reis Junior F."/>
            <person name="Poole P.S."/>
            <person name="Venter S.N."/>
            <person name="James E.K."/>
        </authorList>
    </citation>
    <scope>NUCLEOTIDE SEQUENCE [LARGE SCALE GENOMIC DNA]</scope>
    <source>
        <strain evidence="2 3">JPY 581</strain>
    </source>
</reference>
<dbReference type="InterPro" id="IPR055259">
    <property type="entry name" value="YkvP/CgeB_Glyco_trans-like"/>
</dbReference>
<evidence type="ECO:0000313" key="2">
    <source>
        <dbReference type="EMBL" id="PMS37560.1"/>
    </source>
</evidence>
<feature type="domain" description="Spore protein YkvP/CgeB glycosyl transferase-like" evidence="1">
    <location>
        <begin position="196"/>
        <end position="323"/>
    </location>
</feature>
<accession>A0A2N7X7H3</accession>
<dbReference type="Proteomes" id="UP000235777">
    <property type="component" value="Unassembled WGS sequence"/>
</dbReference>
<keyword evidence="2" id="KW-0808">Transferase</keyword>
<proteinExistence type="predicted"/>